<reference evidence="2 3" key="1">
    <citation type="submission" date="2024-09" db="EMBL/GenBank/DDBJ databases">
        <authorList>
            <person name="Sun Q."/>
            <person name="Mori K."/>
        </authorList>
    </citation>
    <scope>NUCLEOTIDE SEQUENCE [LARGE SCALE GENOMIC DNA]</scope>
    <source>
        <strain evidence="2 3">CECT 7682</strain>
    </source>
</reference>
<proteinExistence type="predicted"/>
<organism evidence="2 3">
    <name type="scientific">Echinicola jeungdonensis</name>
    <dbReference type="NCBI Taxonomy" id="709343"/>
    <lineage>
        <taxon>Bacteria</taxon>
        <taxon>Pseudomonadati</taxon>
        <taxon>Bacteroidota</taxon>
        <taxon>Cytophagia</taxon>
        <taxon>Cytophagales</taxon>
        <taxon>Cyclobacteriaceae</taxon>
        <taxon>Echinicola</taxon>
    </lineage>
</organism>
<evidence type="ECO:0000313" key="2">
    <source>
        <dbReference type="EMBL" id="MFB9210801.1"/>
    </source>
</evidence>
<dbReference type="InterPro" id="IPR019861">
    <property type="entry name" value="PorP/SprF_Bacteroidetes"/>
</dbReference>
<keyword evidence="1" id="KW-0732">Signal</keyword>
<sequence length="340" mass="37709">MKKLLLILTLLMTAFSVKAQDIQYSQFYAAPLYLNPAMTGATELTRVGVNYRNQWPGLNQDITSYSAYLDHYFFDANSGVGLLFNSSQQSQLQLSTQEIGLSYAYRLQLGRASYLRFGGQANYVSRDAYFGDLVFGSQLDVDNDQPIGPSGESLGNGNKHQFLDYNFGMFFNTQSIWLGIAGHHLTQPQTSFVEDSRSRLPMKISAHGGFQWDLAGGSFSMASNRTMSLAFNYKKQGAFNQLDLGTQVNLDPVVLGAWYRGIPLVKNGVINGKANHESLIGLLGFSFDNGIEVGYSYDFTISQLNQAQSGGAHEISFRYSFLAGNDRLRGKTSSMPCFKY</sequence>
<name>A0ABV5J1W5_9BACT</name>
<dbReference type="EMBL" id="JBHMEW010000011">
    <property type="protein sequence ID" value="MFB9210801.1"/>
    <property type="molecule type" value="Genomic_DNA"/>
</dbReference>
<dbReference type="Proteomes" id="UP001589654">
    <property type="component" value="Unassembled WGS sequence"/>
</dbReference>
<comment type="caution">
    <text evidence="2">The sequence shown here is derived from an EMBL/GenBank/DDBJ whole genome shotgun (WGS) entry which is preliminary data.</text>
</comment>
<dbReference type="RefSeq" id="WP_290247346.1">
    <property type="nucleotide sequence ID" value="NZ_JAUFQT010000001.1"/>
</dbReference>
<feature type="signal peptide" evidence="1">
    <location>
        <begin position="1"/>
        <end position="19"/>
    </location>
</feature>
<gene>
    <name evidence="2" type="ORF">ACFFUR_03220</name>
</gene>
<keyword evidence="3" id="KW-1185">Reference proteome</keyword>
<evidence type="ECO:0000313" key="3">
    <source>
        <dbReference type="Proteomes" id="UP001589654"/>
    </source>
</evidence>
<evidence type="ECO:0000256" key="1">
    <source>
        <dbReference type="SAM" id="SignalP"/>
    </source>
</evidence>
<feature type="chain" id="PRO_5047380361" evidence="1">
    <location>
        <begin position="20"/>
        <end position="340"/>
    </location>
</feature>
<protein>
    <submittedName>
        <fullName evidence="2">Type IX secretion system membrane protein PorP/SprF</fullName>
    </submittedName>
</protein>
<accession>A0ABV5J1W5</accession>
<dbReference type="Pfam" id="PF11751">
    <property type="entry name" value="PorP_SprF"/>
    <property type="match status" value="1"/>
</dbReference>
<dbReference type="NCBIfam" id="TIGR03519">
    <property type="entry name" value="T9SS_PorP_fam"/>
    <property type="match status" value="1"/>
</dbReference>